<dbReference type="Pfam" id="PF00534">
    <property type="entry name" value="Glycos_transf_1"/>
    <property type="match status" value="1"/>
</dbReference>
<dbReference type="InterPro" id="IPR028098">
    <property type="entry name" value="Glyco_trans_4-like_N"/>
</dbReference>
<sequence>MKPLAENSPILMFSTEYPPKIWGGLGTHVSHLTQELSSAEIHGLLVTIPEGMHEPEYERQDSFTIYRPQLQNEAYDNSYEWMMNINLTWIKAIQSLHQSFSLVHAHDWLTAGAAIYAKKMYRIPLIATIHSMETGRKKSLKTPAEKMIHEMEKKLLQEADELIVCSNYMKREILSQKADAEKITVIHNGAAPFSKSSLGNPAAYPYIFSMGRFVPEKGFEDLLVAFSMIKSELPALKLVIAGEGPGKEKYEALAESLGIQKDVIFPGFIKGEERNRYIQYAAAACIPSLYEPFGLAALELMSAGKPLVVSDAGGLPEMVVHNESGLIYKSSHIEDLTRSLLELLKFPEKAAAISVKAHNESKKYSWSSAAEKTIHIYKKSMQHM</sequence>
<gene>
    <name evidence="3" type="ORF">WCV65_13510</name>
</gene>
<dbReference type="GO" id="GO:0016757">
    <property type="term" value="F:glycosyltransferase activity"/>
    <property type="evidence" value="ECO:0007669"/>
    <property type="project" value="UniProtKB-KW"/>
</dbReference>
<dbReference type="Proteomes" id="UP001377337">
    <property type="component" value="Chromosome"/>
</dbReference>
<feature type="domain" description="Glycosyl transferase family 1" evidence="1">
    <location>
        <begin position="195"/>
        <end position="357"/>
    </location>
</feature>
<accession>A0ABZ2NDT9</accession>
<dbReference type="Gene3D" id="3.40.50.2000">
    <property type="entry name" value="Glycogen Phosphorylase B"/>
    <property type="match status" value="2"/>
</dbReference>
<keyword evidence="4" id="KW-1185">Reference proteome</keyword>
<evidence type="ECO:0000313" key="4">
    <source>
        <dbReference type="Proteomes" id="UP001377337"/>
    </source>
</evidence>
<keyword evidence="3" id="KW-0328">Glycosyltransferase</keyword>
<keyword evidence="3" id="KW-0808">Transferase</keyword>
<dbReference type="SUPFAM" id="SSF53756">
    <property type="entry name" value="UDP-Glycosyltransferase/glycogen phosphorylase"/>
    <property type="match status" value="1"/>
</dbReference>
<protein>
    <submittedName>
        <fullName evidence="3">Glycosyltransferase family 4 protein</fullName>
        <ecNumber evidence="3">2.4.-.-</ecNumber>
    </submittedName>
</protein>
<organism evidence="3 4">
    <name type="scientific">Metabacillus sediminis</name>
    <dbReference type="NCBI Taxonomy" id="3117746"/>
    <lineage>
        <taxon>Bacteria</taxon>
        <taxon>Bacillati</taxon>
        <taxon>Bacillota</taxon>
        <taxon>Bacilli</taxon>
        <taxon>Bacillales</taxon>
        <taxon>Bacillaceae</taxon>
        <taxon>Metabacillus</taxon>
    </lineage>
</organism>
<dbReference type="RefSeq" id="WP_051860469.1">
    <property type="nucleotide sequence ID" value="NZ_CP147407.1"/>
</dbReference>
<feature type="domain" description="Glycosyltransferase subfamily 4-like N-terminal" evidence="2">
    <location>
        <begin position="22"/>
        <end position="189"/>
    </location>
</feature>
<dbReference type="Pfam" id="PF13439">
    <property type="entry name" value="Glyco_transf_4"/>
    <property type="match status" value="1"/>
</dbReference>
<reference evidence="3 4" key="1">
    <citation type="submission" date="2024-02" db="EMBL/GenBank/DDBJ databases">
        <title>Seven novel Bacillus-like species.</title>
        <authorList>
            <person name="Liu G."/>
        </authorList>
    </citation>
    <scope>NUCLEOTIDE SEQUENCE [LARGE SCALE GENOMIC DNA]</scope>
    <source>
        <strain evidence="3 4">FJAT-52054</strain>
    </source>
</reference>
<dbReference type="EC" id="2.4.-.-" evidence="3"/>
<dbReference type="InterPro" id="IPR050194">
    <property type="entry name" value="Glycosyltransferase_grp1"/>
</dbReference>
<evidence type="ECO:0000259" key="1">
    <source>
        <dbReference type="Pfam" id="PF00534"/>
    </source>
</evidence>
<dbReference type="PANTHER" id="PTHR45947:SF3">
    <property type="entry name" value="SULFOQUINOVOSYL TRANSFERASE SQD2"/>
    <property type="match status" value="1"/>
</dbReference>
<name>A0ABZ2NDT9_9BACI</name>
<dbReference type="EMBL" id="CP147407">
    <property type="protein sequence ID" value="WXB95579.1"/>
    <property type="molecule type" value="Genomic_DNA"/>
</dbReference>
<dbReference type="InterPro" id="IPR001296">
    <property type="entry name" value="Glyco_trans_1"/>
</dbReference>
<dbReference type="CDD" id="cd03801">
    <property type="entry name" value="GT4_PimA-like"/>
    <property type="match status" value="1"/>
</dbReference>
<dbReference type="PANTHER" id="PTHR45947">
    <property type="entry name" value="SULFOQUINOVOSYL TRANSFERASE SQD2"/>
    <property type="match status" value="1"/>
</dbReference>
<proteinExistence type="predicted"/>
<evidence type="ECO:0000313" key="3">
    <source>
        <dbReference type="EMBL" id="WXB95579.1"/>
    </source>
</evidence>
<evidence type="ECO:0000259" key="2">
    <source>
        <dbReference type="Pfam" id="PF13439"/>
    </source>
</evidence>